<comment type="caution">
    <text evidence="1">The sequence shown here is derived from an EMBL/GenBank/DDBJ whole genome shotgun (WGS) entry which is preliminary data.</text>
</comment>
<reference evidence="1" key="1">
    <citation type="submission" date="2023-03" db="EMBL/GenBank/DDBJ databases">
        <title>Chromosome-scale reference genome and RAD-based genetic map of yellow starthistle (Centaurea solstitialis) reveal putative structural variation and QTLs associated with invader traits.</title>
        <authorList>
            <person name="Reatini B."/>
            <person name="Cang F.A."/>
            <person name="Jiang Q."/>
            <person name="Mckibben M.T.W."/>
            <person name="Barker M.S."/>
            <person name="Rieseberg L.H."/>
            <person name="Dlugosch K.M."/>
        </authorList>
    </citation>
    <scope>NUCLEOTIDE SEQUENCE</scope>
    <source>
        <strain evidence="1">CAN-66</strain>
        <tissue evidence="1">Leaf</tissue>
    </source>
</reference>
<dbReference type="Proteomes" id="UP001172457">
    <property type="component" value="Chromosome 6"/>
</dbReference>
<gene>
    <name evidence="1" type="ORF">OSB04_024822</name>
</gene>
<name>A0AA38SLV3_9ASTR</name>
<protein>
    <submittedName>
        <fullName evidence="1">Uncharacterized protein</fullName>
    </submittedName>
</protein>
<dbReference type="AlphaFoldDB" id="A0AA38SLV3"/>
<accession>A0AA38SLV3</accession>
<keyword evidence="2" id="KW-1185">Reference proteome</keyword>
<dbReference type="EMBL" id="JARYMX010000006">
    <property type="protein sequence ID" value="KAJ9545115.1"/>
    <property type="molecule type" value="Genomic_DNA"/>
</dbReference>
<organism evidence="1 2">
    <name type="scientific">Centaurea solstitialis</name>
    <name type="common">yellow star-thistle</name>
    <dbReference type="NCBI Taxonomy" id="347529"/>
    <lineage>
        <taxon>Eukaryota</taxon>
        <taxon>Viridiplantae</taxon>
        <taxon>Streptophyta</taxon>
        <taxon>Embryophyta</taxon>
        <taxon>Tracheophyta</taxon>
        <taxon>Spermatophyta</taxon>
        <taxon>Magnoliopsida</taxon>
        <taxon>eudicotyledons</taxon>
        <taxon>Gunneridae</taxon>
        <taxon>Pentapetalae</taxon>
        <taxon>asterids</taxon>
        <taxon>campanulids</taxon>
        <taxon>Asterales</taxon>
        <taxon>Asteraceae</taxon>
        <taxon>Carduoideae</taxon>
        <taxon>Cardueae</taxon>
        <taxon>Centaureinae</taxon>
        <taxon>Centaurea</taxon>
    </lineage>
</organism>
<proteinExistence type="predicted"/>
<evidence type="ECO:0000313" key="1">
    <source>
        <dbReference type="EMBL" id="KAJ9545115.1"/>
    </source>
</evidence>
<evidence type="ECO:0000313" key="2">
    <source>
        <dbReference type="Proteomes" id="UP001172457"/>
    </source>
</evidence>
<sequence>MKYEVVRYDYLVWKFLDADLHNLCAYDLPFIHALLTKNLKKNLSFILSLRRVIEIRNVCNQLLELIFCKEEFNRILQKTQGIAYIGFGKHHRDPGSQILRSLKTSQFCKGQWKIRMINFLEGIHPRIIEYLQNPPYIPIQLVPLVPATTTTAEILEY</sequence>